<evidence type="ECO:0000313" key="1">
    <source>
        <dbReference type="EMBL" id="EYC06353.1"/>
    </source>
</evidence>
<dbReference type="AlphaFoldDB" id="A0A016TVE4"/>
<proteinExistence type="predicted"/>
<comment type="caution">
    <text evidence="1">The sequence shown here is derived from an EMBL/GenBank/DDBJ whole genome shotgun (WGS) entry which is preliminary data.</text>
</comment>
<protein>
    <submittedName>
        <fullName evidence="1">Uncharacterized protein</fullName>
    </submittedName>
</protein>
<evidence type="ECO:0000313" key="2">
    <source>
        <dbReference type="Proteomes" id="UP000024635"/>
    </source>
</evidence>
<gene>
    <name evidence="1" type="primary">Acey_s0076.g1015</name>
    <name evidence="1" type="ORF">Y032_0076g1015</name>
</gene>
<reference evidence="2" key="1">
    <citation type="journal article" date="2015" name="Nat. Genet.">
        <title>The genome and transcriptome of the zoonotic hookworm Ancylostoma ceylanicum identify infection-specific gene families.</title>
        <authorList>
            <person name="Schwarz E.M."/>
            <person name="Hu Y."/>
            <person name="Antoshechkin I."/>
            <person name="Miller M.M."/>
            <person name="Sternberg P.W."/>
            <person name="Aroian R.V."/>
        </authorList>
    </citation>
    <scope>NUCLEOTIDE SEQUENCE</scope>
    <source>
        <strain evidence="2">HY135</strain>
    </source>
</reference>
<organism evidence="1 2">
    <name type="scientific">Ancylostoma ceylanicum</name>
    <dbReference type="NCBI Taxonomy" id="53326"/>
    <lineage>
        <taxon>Eukaryota</taxon>
        <taxon>Metazoa</taxon>
        <taxon>Ecdysozoa</taxon>
        <taxon>Nematoda</taxon>
        <taxon>Chromadorea</taxon>
        <taxon>Rhabditida</taxon>
        <taxon>Rhabditina</taxon>
        <taxon>Rhabditomorpha</taxon>
        <taxon>Strongyloidea</taxon>
        <taxon>Ancylostomatidae</taxon>
        <taxon>Ancylostomatinae</taxon>
        <taxon>Ancylostoma</taxon>
    </lineage>
</organism>
<dbReference type="Proteomes" id="UP000024635">
    <property type="component" value="Unassembled WGS sequence"/>
</dbReference>
<dbReference type="EMBL" id="JARK01001412">
    <property type="protein sequence ID" value="EYC06353.1"/>
    <property type="molecule type" value="Genomic_DNA"/>
</dbReference>
<sequence length="100" mass="11468">MYVHINIGDSTILHHSFYYFCRCLMTRVEEEVKVPWVPVWKLRLVNELGFVSSRPFVRTRAAPCTNRPSIMGLTPFELNQVGVAGGPLGPIRVVWLRPSR</sequence>
<name>A0A016TVE4_9BILA</name>
<accession>A0A016TVE4</accession>
<keyword evidence="2" id="KW-1185">Reference proteome</keyword>